<gene>
    <name evidence="3" type="ORF">CVIRNUC_005229</name>
</gene>
<keyword evidence="1" id="KW-0479">Metal-binding</keyword>
<evidence type="ECO:0000256" key="1">
    <source>
        <dbReference type="ARBA" id="ARBA00022723"/>
    </source>
</evidence>
<dbReference type="Proteomes" id="UP001314263">
    <property type="component" value="Unassembled WGS sequence"/>
</dbReference>
<keyword evidence="4" id="KW-1185">Reference proteome</keyword>
<dbReference type="Gene3D" id="1.10.1200.270">
    <property type="entry name" value="Methyltransferase, alpha-helical capping domain"/>
    <property type="match status" value="1"/>
</dbReference>
<name>A0AAV1I592_9CHLO</name>
<sequence>MISYVDYGCATGFNTAQMFGNVKRILESTRVLGGEGGAEHLQVLLVDLPSNNWNQVASIFFKPGAVADSDLILPVMVPRSFYAGECAPPGTLHIGTSCDAAQWLSHAPPVSYRDSFSYKDAGEAAEEAFKRQFENDFDLFLRLRAREFAVNGLLFVVMPGSLGSSNVGEGFFTAFNNAAQAMCHEGHIDSSLLADCMFPIYLPTEDELEHIAHRSASWEVLQRGGVALSQLWDEYKSTGDAVTYAGTLRKVFFAIAGPLLQSRLALSDEKTTELFDRGEALIRQNPSKYMWRNIQVAVLLRKVRQRRSMDNSRRSIDA</sequence>
<evidence type="ECO:0000313" key="4">
    <source>
        <dbReference type="Proteomes" id="UP001314263"/>
    </source>
</evidence>
<dbReference type="Pfam" id="PF03492">
    <property type="entry name" value="Methyltransf_7"/>
    <property type="match status" value="1"/>
</dbReference>
<dbReference type="InterPro" id="IPR042086">
    <property type="entry name" value="MeTrfase_capping"/>
</dbReference>
<dbReference type="GO" id="GO:0008168">
    <property type="term" value="F:methyltransferase activity"/>
    <property type="evidence" value="ECO:0007669"/>
    <property type="project" value="InterPro"/>
</dbReference>
<protein>
    <submittedName>
        <fullName evidence="3">Uncharacterized protein</fullName>
    </submittedName>
</protein>
<dbReference type="SUPFAM" id="SSF53335">
    <property type="entry name" value="S-adenosyl-L-methionine-dependent methyltransferases"/>
    <property type="match status" value="1"/>
</dbReference>
<dbReference type="InterPro" id="IPR005299">
    <property type="entry name" value="MeTrfase_7"/>
</dbReference>
<dbReference type="AlphaFoldDB" id="A0AAV1I592"/>
<comment type="caution">
    <text evidence="3">The sequence shown here is derived from an EMBL/GenBank/DDBJ whole genome shotgun (WGS) entry which is preliminary data.</text>
</comment>
<dbReference type="EMBL" id="CAUYUE010000006">
    <property type="protein sequence ID" value="CAK0780940.1"/>
    <property type="molecule type" value="Genomic_DNA"/>
</dbReference>
<keyword evidence="2" id="KW-0460">Magnesium</keyword>
<dbReference type="PANTHER" id="PTHR31009">
    <property type="entry name" value="S-ADENOSYL-L-METHIONINE:CARBOXYL METHYLTRANSFERASE FAMILY PROTEIN"/>
    <property type="match status" value="1"/>
</dbReference>
<accession>A0AAV1I592</accession>
<evidence type="ECO:0000256" key="2">
    <source>
        <dbReference type="ARBA" id="ARBA00022842"/>
    </source>
</evidence>
<organism evidence="3 4">
    <name type="scientific">Coccomyxa viridis</name>
    <dbReference type="NCBI Taxonomy" id="1274662"/>
    <lineage>
        <taxon>Eukaryota</taxon>
        <taxon>Viridiplantae</taxon>
        <taxon>Chlorophyta</taxon>
        <taxon>core chlorophytes</taxon>
        <taxon>Trebouxiophyceae</taxon>
        <taxon>Trebouxiophyceae incertae sedis</taxon>
        <taxon>Coccomyxaceae</taxon>
        <taxon>Coccomyxa</taxon>
    </lineage>
</organism>
<evidence type="ECO:0000313" key="3">
    <source>
        <dbReference type="EMBL" id="CAK0780940.1"/>
    </source>
</evidence>
<dbReference type="GO" id="GO:0046872">
    <property type="term" value="F:metal ion binding"/>
    <property type="evidence" value="ECO:0007669"/>
    <property type="project" value="UniProtKB-KW"/>
</dbReference>
<dbReference type="Gene3D" id="3.40.50.150">
    <property type="entry name" value="Vaccinia Virus protein VP39"/>
    <property type="match status" value="1"/>
</dbReference>
<dbReference type="InterPro" id="IPR029063">
    <property type="entry name" value="SAM-dependent_MTases_sf"/>
</dbReference>
<proteinExistence type="predicted"/>
<reference evidence="3 4" key="1">
    <citation type="submission" date="2023-10" db="EMBL/GenBank/DDBJ databases">
        <authorList>
            <person name="Maclean D."/>
            <person name="Macfadyen A."/>
        </authorList>
    </citation>
    <scope>NUCLEOTIDE SEQUENCE [LARGE SCALE GENOMIC DNA]</scope>
</reference>